<dbReference type="Proteomes" id="UP000464314">
    <property type="component" value="Chromosome"/>
</dbReference>
<sequence length="138" mass="15799">MDVRNCKSCGKLYNYISGQPPLCNACLKALDEKFSVVKEYIYNHPGAGIAEVAEENDVSTMQIQKWIREERLAFSPDSPIGIECENCGTMIKTGRFCKACKDKLVNNFGSLYKEEEEPQYKKKDFKDPNGKIRFLDRK</sequence>
<reference evidence="1 2" key="1">
    <citation type="submission" date="2020-01" db="EMBL/GenBank/DDBJ databases">
        <title>Genome analysis of Anaerocolumna sp. CBA3638.</title>
        <authorList>
            <person name="Kim J."/>
            <person name="Roh S.W."/>
        </authorList>
    </citation>
    <scope>NUCLEOTIDE SEQUENCE [LARGE SCALE GENOMIC DNA]</scope>
    <source>
        <strain evidence="1 2">CBA3638</strain>
    </source>
</reference>
<proteinExistence type="predicted"/>
<accession>A0A6P1TJC1</accession>
<keyword evidence="1" id="KW-0969">Cilium</keyword>
<evidence type="ECO:0000313" key="2">
    <source>
        <dbReference type="Proteomes" id="UP000464314"/>
    </source>
</evidence>
<dbReference type="RefSeq" id="WP_161836852.1">
    <property type="nucleotide sequence ID" value="NZ_CP048000.1"/>
</dbReference>
<dbReference type="AlphaFoldDB" id="A0A6P1TJC1"/>
<keyword evidence="1" id="KW-0966">Cell projection</keyword>
<evidence type="ECO:0000313" key="1">
    <source>
        <dbReference type="EMBL" id="QHQ60016.1"/>
    </source>
</evidence>
<name>A0A6P1TJC1_9FIRM</name>
<organism evidence="1 2">
    <name type="scientific">Anaerocolumna sedimenticola</name>
    <dbReference type="NCBI Taxonomy" id="2696063"/>
    <lineage>
        <taxon>Bacteria</taxon>
        <taxon>Bacillati</taxon>
        <taxon>Bacillota</taxon>
        <taxon>Clostridia</taxon>
        <taxon>Lachnospirales</taxon>
        <taxon>Lachnospiraceae</taxon>
        <taxon>Anaerocolumna</taxon>
    </lineage>
</organism>
<gene>
    <name evidence="1" type="ORF">Ana3638_03820</name>
</gene>
<dbReference type="KEGG" id="anr:Ana3638_03820"/>
<keyword evidence="2" id="KW-1185">Reference proteome</keyword>
<protein>
    <submittedName>
        <fullName evidence="1">Flagellar protein</fullName>
    </submittedName>
</protein>
<keyword evidence="1" id="KW-0282">Flagellum</keyword>
<dbReference type="EMBL" id="CP048000">
    <property type="protein sequence ID" value="QHQ60016.1"/>
    <property type="molecule type" value="Genomic_DNA"/>
</dbReference>